<dbReference type="PANTHER" id="PTHR10887:SF495">
    <property type="entry name" value="HELICASE SENATAXIN ISOFORM X1-RELATED"/>
    <property type="match status" value="1"/>
</dbReference>
<dbReference type="CDD" id="cd18808">
    <property type="entry name" value="SF1_C_Upf1"/>
    <property type="match status" value="1"/>
</dbReference>
<dbReference type="Gene3D" id="3.40.960.10">
    <property type="entry name" value="VSR Endonuclease"/>
    <property type="match status" value="1"/>
</dbReference>
<proteinExistence type="predicted"/>
<gene>
    <name evidence="6" type="ORF">SAMN04488503_0944</name>
</gene>
<dbReference type="InterPro" id="IPR047187">
    <property type="entry name" value="SF1_C_Upf1"/>
</dbReference>
<dbReference type="InterPro" id="IPR011335">
    <property type="entry name" value="Restrct_endonuc-II-like"/>
</dbReference>
<dbReference type="InterPro" id="IPR045055">
    <property type="entry name" value="DNA2/NAM7-like"/>
</dbReference>
<keyword evidence="1" id="KW-0175">Coiled coil</keyword>
<evidence type="ECO:0000313" key="6">
    <source>
        <dbReference type="EMBL" id="SNR69978.1"/>
    </source>
</evidence>
<dbReference type="SUPFAM" id="SSF52540">
    <property type="entry name" value="P-loop containing nucleoside triphosphate hydrolases"/>
    <property type="match status" value="1"/>
</dbReference>
<feature type="domain" description="DUF3320" evidence="2">
    <location>
        <begin position="1792"/>
        <end position="1835"/>
    </location>
</feature>
<evidence type="ECO:0000259" key="3">
    <source>
        <dbReference type="Pfam" id="PF13086"/>
    </source>
</evidence>
<keyword evidence="7" id="KW-1185">Reference proteome</keyword>
<evidence type="ECO:0000256" key="1">
    <source>
        <dbReference type="SAM" id="Coils"/>
    </source>
</evidence>
<dbReference type="Gene3D" id="3.40.50.300">
    <property type="entry name" value="P-loop containing nucleotide triphosphate hydrolases"/>
    <property type="match status" value="3"/>
</dbReference>
<accession>A0A238YGP8</accession>
<protein>
    <submittedName>
        <fullName evidence="6">AAA domain-containing protein</fullName>
    </submittedName>
</protein>
<dbReference type="Pfam" id="PF13087">
    <property type="entry name" value="AAA_12"/>
    <property type="match status" value="1"/>
</dbReference>
<feature type="domain" description="DNA2/NAM7 helicase-like C-terminal" evidence="4">
    <location>
        <begin position="1387"/>
        <end position="1576"/>
    </location>
</feature>
<dbReference type="InterPro" id="IPR041679">
    <property type="entry name" value="DNA2/NAM7-like_C"/>
</dbReference>
<dbReference type="InterPro" id="IPR027417">
    <property type="entry name" value="P-loop_NTPase"/>
</dbReference>
<feature type="domain" description="DNA2/NAM7 helicase helicase" evidence="3">
    <location>
        <begin position="1320"/>
        <end position="1362"/>
    </location>
</feature>
<dbReference type="Pfam" id="PF13195">
    <property type="entry name" value="DUF4011"/>
    <property type="match status" value="1"/>
</dbReference>
<sequence>MPEALDLELIHDPTVNYALQQNDVPVIKQLRLTNSGGECLKDVLVRVEVEPDFASTWEGRVTSLEPGASYAFGHVPLQLSPKFLAELTERVAGTITVSVSASGQELKQETARIDVLAYDEWSGLRSLPEVLAAFVTPNHPVVEGILADAAGILSGWERGASLCAYQTKKKQDALRQGGAIYEAIRRRGLKYISPPASFEQAGQKVRLAERILENGLGTCLDLALFLASCFEQAGLHPLVVFTKGHAFAGFWLVEETFPDVVGDDVLRLRKRAELAEICLVEATTLTSAPPNDFNLAVQLGKAKLESEQDFVCVVDVARCRKAAIRPLPLRGTLGGAERANSGQAADGAALPPDLSLVEGAVRPDTQPEEQPETPATRLDRWKRKLLDLSLRNKLLNFKFTNKAVKILCPDIATLEDALADGDKFEVLANPNEFAEDDPRSAEVFRRRTGDDARKVVLQEEFKARRLRAEAGRDRLSRQMLEIYREATLQMEEGGASTLYLALGFLAWYETPASQKRLLAPLILVPVEVMRGSALEGFRLRKRDDEARINTTLLELLSKDFQLTLPSMDPVPQDDHGVDVPFILSTFREAVKKIDRWEIVENACLGFFSFAKFLMWRDLEERTEELLKNSIVSHLVNTPDLPFPDSGGFPDADRLDHSHSPTETFCPVLTDSSQLAAVYAAAEGKSFVLHGPPGTGKSQTITNLIAHCLACGKSVLFVSEKMAALTVVRDRLAQCGLGNFCLELHSNKSSKQEVIKQLGQSLTGPSTFDSEHWRREAERLAALRAELNEYVQALHKVQGSGETAFQGLSKLIGLTDVLHVALSWSSPEAIDQPLLERLNQASRQLALTSGAIGTPAGHPWEGVACEDWSPVVQREVQEALESVPVVVGELERSANALLPLLGIGQLQPARLNEYEELGQSLTAQPRPPAPLLEAADWPTLRSEIDELVRKSRRRKALWESLGAAFTPELIALDLDALAALHLAAKASWGLGRWFKNRAIAKTLRPVSKSGQAPATDRYESILAQARELRELESQWKAVSDAGARILGSAWAEGQITDAELETLSTRATALRAKAVKAANLSGRGVAGIQRIWAATLWNDYDRLCAGVEAYSSARKGFRQAVERLDGLLGFGKGVSLASASGEALSLERIVSRAALLTEHLGKFRLWCQWRKARHEALDIGLKPLVLALEQGRITPEQAEPVFQRGYYQWWVESVVHAEPVLRNFFSTGFEDKIRQFRDTDERYTKLTQAEIHARLSARVPIAGAAANSESEMGVLSGQLRRQRSHMSIRALVQKIPNLLPRLKPCLLMSPMSIAQYMDAGQTPFDLVVFDEASQIPVWDAVGAIARGRQAIIVGDPKQLPPTSFFQREDDEIDMDDEIVADQESILDECLAARLPQLHLRWHYRSRNEGLIAFSNHHYYDNSLLTFPSPHLEQGVSFRHVPGVYDKSKSRTNRIEAEALVSEMVRRLLDPVLSSVSIGVVTFSQAQRDLIADLLEVERRNHPEIERFFDPENPDRVFIKNLENVQGDERDAIFFSVGYGPDAAGKVSMSFGPLNRDGGERRLNVAVTRARKEVVLFSSLKPEQIDLARTRARGVQDLKCYMEYAERGMAAIREAISRDPSADFDSPFEQQVCEALRAKGHTVHAQVGCSGYRIDLAVVDPECPDRYLLGIECDGANYHRSRNARDRDRLREMVLRGLGWEIARIWSTDWWQNAQAALAKVEAAIEEALRRRAEKQEEPEACPPPAFVVPEACAQQFASAPAAGQAMRPTPDESLEKYRPSFAPLVFGTQEEYYQPQSTPQIRQALLEVMEREAPMSLTLLTRRVAARWGFTKATEKCKERVLGVAKNTSDVLVRRGKDETFLWERQTPPDAYTGFRIPGGSEESQRDPGEIPPEEIANAARHVLRQHISASRDVLEQETARLLGFRRVTQNVRAHMQKGVTLLALAGDIERDGENLVLK</sequence>
<dbReference type="RefSeq" id="WP_089272182.1">
    <property type="nucleotide sequence ID" value="NZ_FZOC01000001.1"/>
</dbReference>
<dbReference type="Pfam" id="PF11784">
    <property type="entry name" value="DUF3320"/>
    <property type="match status" value="1"/>
</dbReference>
<feature type="coiled-coil region" evidence="1">
    <location>
        <begin position="1709"/>
        <end position="1736"/>
    </location>
</feature>
<dbReference type="FunFam" id="3.40.960.10:FF:000002">
    <property type="entry name" value="DNA helicase related protein"/>
    <property type="match status" value="1"/>
</dbReference>
<dbReference type="EMBL" id="FZOC01000001">
    <property type="protein sequence ID" value="SNR69978.1"/>
    <property type="molecule type" value="Genomic_DNA"/>
</dbReference>
<dbReference type="Pfam" id="PF18741">
    <property type="entry name" value="MTES_1575"/>
    <property type="match status" value="1"/>
</dbReference>
<dbReference type="InterPro" id="IPR021754">
    <property type="entry name" value="DUF3320"/>
</dbReference>
<dbReference type="InterPro" id="IPR049468">
    <property type="entry name" value="Restrct_endonuc-II-like_dom"/>
</dbReference>
<feature type="domain" description="Restriction endonuclease type II-like" evidence="5">
    <location>
        <begin position="1626"/>
        <end position="1723"/>
    </location>
</feature>
<dbReference type="PANTHER" id="PTHR10887">
    <property type="entry name" value="DNA2/NAM7 HELICASE FAMILY"/>
    <property type="match status" value="1"/>
</dbReference>
<name>A0A238YGP8_9BACT</name>
<dbReference type="SUPFAM" id="SSF52980">
    <property type="entry name" value="Restriction endonuclease-like"/>
    <property type="match status" value="1"/>
</dbReference>
<evidence type="ECO:0000259" key="4">
    <source>
        <dbReference type="Pfam" id="PF13087"/>
    </source>
</evidence>
<feature type="domain" description="DNA2/NAM7 helicase helicase" evidence="3">
    <location>
        <begin position="670"/>
        <end position="739"/>
    </location>
</feature>
<dbReference type="Pfam" id="PF13086">
    <property type="entry name" value="AAA_11"/>
    <property type="match status" value="2"/>
</dbReference>
<evidence type="ECO:0000259" key="2">
    <source>
        <dbReference type="Pfam" id="PF11784"/>
    </source>
</evidence>
<dbReference type="OrthoDB" id="9757917at2"/>
<dbReference type="FunFam" id="3.40.50.300:FF:002063">
    <property type="entry name" value="DNA helicase related protein"/>
    <property type="match status" value="1"/>
</dbReference>
<reference evidence="6 7" key="1">
    <citation type="submission" date="2017-06" db="EMBL/GenBank/DDBJ databases">
        <authorList>
            <person name="Kim H.J."/>
            <person name="Triplett B.A."/>
        </authorList>
    </citation>
    <scope>NUCLEOTIDE SEQUENCE [LARGE SCALE GENOMIC DNA]</scope>
    <source>
        <strain evidence="6 7">DSM 13116</strain>
    </source>
</reference>
<evidence type="ECO:0000313" key="7">
    <source>
        <dbReference type="Proteomes" id="UP000198324"/>
    </source>
</evidence>
<evidence type="ECO:0000259" key="5">
    <source>
        <dbReference type="Pfam" id="PF18741"/>
    </source>
</evidence>
<organism evidence="6 7">
    <name type="scientific">Humidesulfovibrio mexicanus</name>
    <dbReference type="NCBI Taxonomy" id="147047"/>
    <lineage>
        <taxon>Bacteria</taxon>
        <taxon>Pseudomonadati</taxon>
        <taxon>Thermodesulfobacteriota</taxon>
        <taxon>Desulfovibrionia</taxon>
        <taxon>Desulfovibrionales</taxon>
        <taxon>Desulfovibrionaceae</taxon>
        <taxon>Humidesulfovibrio</taxon>
    </lineage>
</organism>
<dbReference type="GO" id="GO:0004386">
    <property type="term" value="F:helicase activity"/>
    <property type="evidence" value="ECO:0007669"/>
    <property type="project" value="InterPro"/>
</dbReference>
<dbReference type="InterPro" id="IPR025103">
    <property type="entry name" value="DUF4011"/>
</dbReference>
<dbReference type="Proteomes" id="UP000198324">
    <property type="component" value="Unassembled WGS sequence"/>
</dbReference>
<dbReference type="InterPro" id="IPR041677">
    <property type="entry name" value="DNA2/NAM7_AAA_11"/>
</dbReference>